<feature type="domain" description="HTH araC/xylS-type" evidence="4">
    <location>
        <begin position="133"/>
        <end position="231"/>
    </location>
</feature>
<keyword evidence="3" id="KW-0804">Transcription</keyword>
<dbReference type="Proteomes" id="UP001198182">
    <property type="component" value="Unassembled WGS sequence"/>
</dbReference>
<dbReference type="Gene3D" id="1.10.10.60">
    <property type="entry name" value="Homeodomain-like"/>
    <property type="match status" value="2"/>
</dbReference>
<protein>
    <submittedName>
        <fullName evidence="5">AraC family transcriptional regulator</fullName>
    </submittedName>
</protein>
<name>A0AAE3ECA0_9FIRM</name>
<proteinExistence type="predicted"/>
<dbReference type="Gene3D" id="2.60.120.10">
    <property type="entry name" value="Jelly Rolls"/>
    <property type="match status" value="1"/>
</dbReference>
<sequence length="250" mass="28951">MSTISSFTFNAREGRQTHQHSHGHIIIVLTQTFYIRFLDQEHLLTPRLIGFVPPGVPHEFGCTGSALTLNIPAEMIKPTDLIILTEHSTLEIDAKLEPLISLIKQEVGGSSHSNSLRYLFYYLYDKFADQYRMPSLQYMHENYADAINIAQLAAMENYNVSYYTSWFREKIGCNPSDYLKMVRMEMAKEILTTTRYRIIDVAMQVGYTNSSSFTRAFHAMEGMTPNQYRKLMTENRNRIDRKPLAREDVL</sequence>
<dbReference type="InterPro" id="IPR009057">
    <property type="entry name" value="Homeodomain-like_sf"/>
</dbReference>
<dbReference type="PROSITE" id="PS01124">
    <property type="entry name" value="HTH_ARAC_FAMILY_2"/>
    <property type="match status" value="1"/>
</dbReference>
<accession>A0AAE3ECA0</accession>
<dbReference type="InterPro" id="IPR018060">
    <property type="entry name" value="HTH_AraC"/>
</dbReference>
<dbReference type="PRINTS" id="PR00032">
    <property type="entry name" value="HTHARAC"/>
</dbReference>
<dbReference type="InterPro" id="IPR011051">
    <property type="entry name" value="RmlC_Cupin_sf"/>
</dbReference>
<evidence type="ECO:0000256" key="1">
    <source>
        <dbReference type="ARBA" id="ARBA00023015"/>
    </source>
</evidence>
<evidence type="ECO:0000313" key="6">
    <source>
        <dbReference type="Proteomes" id="UP001198182"/>
    </source>
</evidence>
<dbReference type="SMART" id="SM00342">
    <property type="entry name" value="HTH_ARAC"/>
    <property type="match status" value="1"/>
</dbReference>
<keyword evidence="1" id="KW-0805">Transcription regulation</keyword>
<evidence type="ECO:0000313" key="5">
    <source>
        <dbReference type="EMBL" id="MCC2231987.1"/>
    </source>
</evidence>
<dbReference type="RefSeq" id="WP_308454472.1">
    <property type="nucleotide sequence ID" value="NZ_JAJEQR010000046.1"/>
</dbReference>
<keyword evidence="2" id="KW-0238">DNA-binding</keyword>
<dbReference type="GO" id="GO:0003700">
    <property type="term" value="F:DNA-binding transcription factor activity"/>
    <property type="evidence" value="ECO:0007669"/>
    <property type="project" value="InterPro"/>
</dbReference>
<evidence type="ECO:0000256" key="2">
    <source>
        <dbReference type="ARBA" id="ARBA00023125"/>
    </source>
</evidence>
<organism evidence="5 6">
    <name type="scientific">Hominifimenecus microfluidus</name>
    <dbReference type="NCBI Taxonomy" id="2885348"/>
    <lineage>
        <taxon>Bacteria</taxon>
        <taxon>Bacillati</taxon>
        <taxon>Bacillota</taxon>
        <taxon>Clostridia</taxon>
        <taxon>Lachnospirales</taxon>
        <taxon>Lachnospiraceae</taxon>
        <taxon>Hominifimenecus</taxon>
    </lineage>
</organism>
<dbReference type="GO" id="GO:0043565">
    <property type="term" value="F:sequence-specific DNA binding"/>
    <property type="evidence" value="ECO:0007669"/>
    <property type="project" value="InterPro"/>
</dbReference>
<dbReference type="SUPFAM" id="SSF51182">
    <property type="entry name" value="RmlC-like cupins"/>
    <property type="match status" value="1"/>
</dbReference>
<reference evidence="5" key="1">
    <citation type="submission" date="2021-10" db="EMBL/GenBank/DDBJ databases">
        <title>Anaerobic single-cell dispensing facilitates the cultivation of human gut bacteria.</title>
        <authorList>
            <person name="Afrizal A."/>
        </authorList>
    </citation>
    <scope>NUCLEOTIDE SEQUENCE</scope>
    <source>
        <strain evidence="5">CLA-AA-H215</strain>
    </source>
</reference>
<dbReference type="SUPFAM" id="SSF46689">
    <property type="entry name" value="Homeodomain-like"/>
    <property type="match status" value="2"/>
</dbReference>
<dbReference type="AlphaFoldDB" id="A0AAE3ECA0"/>
<keyword evidence="6" id="KW-1185">Reference proteome</keyword>
<dbReference type="Pfam" id="PF12833">
    <property type="entry name" value="HTH_18"/>
    <property type="match status" value="1"/>
</dbReference>
<dbReference type="InterPro" id="IPR014710">
    <property type="entry name" value="RmlC-like_jellyroll"/>
</dbReference>
<evidence type="ECO:0000259" key="4">
    <source>
        <dbReference type="PROSITE" id="PS01124"/>
    </source>
</evidence>
<dbReference type="EMBL" id="JAJEQR010000046">
    <property type="protein sequence ID" value="MCC2231987.1"/>
    <property type="molecule type" value="Genomic_DNA"/>
</dbReference>
<dbReference type="InterPro" id="IPR020449">
    <property type="entry name" value="Tscrpt_reg_AraC-type_HTH"/>
</dbReference>
<evidence type="ECO:0000256" key="3">
    <source>
        <dbReference type="ARBA" id="ARBA00023163"/>
    </source>
</evidence>
<dbReference type="PANTHER" id="PTHR43280">
    <property type="entry name" value="ARAC-FAMILY TRANSCRIPTIONAL REGULATOR"/>
    <property type="match status" value="1"/>
</dbReference>
<gene>
    <name evidence="5" type="ORF">LKD81_13435</name>
</gene>
<dbReference type="PANTHER" id="PTHR43280:SF26">
    <property type="entry name" value="ARAC-FAMILY TRANSCRIPTIONAL REGULATOR"/>
    <property type="match status" value="1"/>
</dbReference>
<comment type="caution">
    <text evidence="5">The sequence shown here is derived from an EMBL/GenBank/DDBJ whole genome shotgun (WGS) entry which is preliminary data.</text>
</comment>